<feature type="domain" description="FAD-binding FR-type" evidence="2">
    <location>
        <begin position="5"/>
        <end position="107"/>
    </location>
</feature>
<dbReference type="CDD" id="cd06221">
    <property type="entry name" value="sulfite_reductase_like"/>
    <property type="match status" value="1"/>
</dbReference>
<evidence type="ECO:0000256" key="1">
    <source>
        <dbReference type="PIRSR" id="PIRSR006816-2"/>
    </source>
</evidence>
<evidence type="ECO:0000313" key="4">
    <source>
        <dbReference type="Proteomes" id="UP000649604"/>
    </source>
</evidence>
<keyword evidence="1" id="KW-0408">Iron</keyword>
<comment type="cofactor">
    <cofactor evidence="1">
        <name>[2Fe-2S] cluster</name>
        <dbReference type="ChEBI" id="CHEBI:190135"/>
    </cofactor>
    <text evidence="1">Binds 1 [2Fe-2S] cluster per subunit.</text>
</comment>
<dbReference type="InterPro" id="IPR012165">
    <property type="entry name" value="Cyt_c3_hydrogenase_gsu"/>
</dbReference>
<dbReference type="AlphaFoldDB" id="A0A9D5Q7I0"/>
<dbReference type="PANTHER" id="PTHR43513">
    <property type="entry name" value="DIHYDROOROTATE DEHYDROGENASE B (NAD(+)), ELECTRON TRANSFER SUBUNIT"/>
    <property type="match status" value="1"/>
</dbReference>
<gene>
    <name evidence="3" type="ORF">GF339_17185</name>
</gene>
<dbReference type="Proteomes" id="UP000649604">
    <property type="component" value="Unassembled WGS sequence"/>
</dbReference>
<feature type="binding site" evidence="1">
    <location>
        <position position="247"/>
    </location>
    <ligand>
        <name>[2Fe-2S] cluster</name>
        <dbReference type="ChEBI" id="CHEBI:190135"/>
    </ligand>
</feature>
<proteinExistence type="predicted"/>
<dbReference type="PROSITE" id="PS51384">
    <property type="entry name" value="FAD_FR"/>
    <property type="match status" value="1"/>
</dbReference>
<evidence type="ECO:0000259" key="2">
    <source>
        <dbReference type="PROSITE" id="PS51384"/>
    </source>
</evidence>
<dbReference type="GO" id="GO:0046872">
    <property type="term" value="F:metal ion binding"/>
    <property type="evidence" value="ECO:0007669"/>
    <property type="project" value="UniProtKB-KW"/>
</dbReference>
<keyword evidence="1" id="KW-0001">2Fe-2S</keyword>
<dbReference type="PANTHER" id="PTHR43513:SF1">
    <property type="entry name" value="ANAEROBIC SULFITE REDUCTASE SUBUNIT B"/>
    <property type="match status" value="1"/>
</dbReference>
<evidence type="ECO:0000313" key="3">
    <source>
        <dbReference type="EMBL" id="MBD3326322.1"/>
    </source>
</evidence>
<feature type="binding site" evidence="1">
    <location>
        <position position="263"/>
    </location>
    <ligand>
        <name>[2Fe-2S] cluster</name>
        <dbReference type="ChEBI" id="CHEBI:190135"/>
    </ligand>
</feature>
<dbReference type="InterPro" id="IPR001433">
    <property type="entry name" value="OxRdtase_FAD/NAD-bd"/>
</dbReference>
<dbReference type="SUPFAM" id="SSF63380">
    <property type="entry name" value="Riboflavin synthase domain-like"/>
    <property type="match status" value="1"/>
</dbReference>
<dbReference type="InterPro" id="IPR017938">
    <property type="entry name" value="Riboflavin_synthase-like_b-brl"/>
</dbReference>
<keyword evidence="1" id="KW-0479">Metal-binding</keyword>
<dbReference type="Gene3D" id="2.40.30.10">
    <property type="entry name" value="Translation factors"/>
    <property type="match status" value="1"/>
</dbReference>
<dbReference type="InterPro" id="IPR017927">
    <property type="entry name" value="FAD-bd_FR_type"/>
</dbReference>
<dbReference type="GO" id="GO:0016491">
    <property type="term" value="F:oxidoreductase activity"/>
    <property type="evidence" value="ECO:0007669"/>
    <property type="project" value="InterPro"/>
</dbReference>
<protein>
    <submittedName>
        <fullName evidence="3">Heterodisulfide reductase subunit F</fullName>
    </submittedName>
</protein>
<sequence length="281" mass="31142">MRNPYIPYPVILDDVIIENSAKDLKTFKLTFENQADADAFDYMPGQFAEVSIFGMGESPFGIASSPTEQDYLLFTVKRTGTVTAELHNSEPGRKLGVRGPLGNTFPWDRMEGKNIVIVGGGFAFTTLRSAITYILNAHNRDRFGSLTVLYGAREPGELMYKDTLQQWDAEPTLDLTLTVDRAPDNNWQGHVGLVPNILKDVVAPSPENALILVCGPPIMIRFTIPVIIELGFPKDDIILSLENRMKCGIGKCGRCNVGPKYVCIDGPVFTYAQLEHLPPEY</sequence>
<feature type="binding site" evidence="1">
    <location>
        <position position="255"/>
    </location>
    <ligand>
        <name>[2Fe-2S] cluster</name>
        <dbReference type="ChEBI" id="CHEBI:190135"/>
    </ligand>
</feature>
<comment type="caution">
    <text evidence="3">The sequence shown here is derived from an EMBL/GenBank/DDBJ whole genome shotgun (WGS) entry which is preliminary data.</text>
</comment>
<reference evidence="3" key="1">
    <citation type="submission" date="2019-11" db="EMBL/GenBank/DDBJ databases">
        <title>Microbial mats filling the niche in hypersaline microbial mats.</title>
        <authorList>
            <person name="Wong H.L."/>
            <person name="Macleod F.I."/>
            <person name="White R.A. III"/>
            <person name="Burns B.P."/>
        </authorList>
    </citation>
    <scope>NUCLEOTIDE SEQUENCE</scope>
    <source>
        <strain evidence="3">Rbin_158</strain>
    </source>
</reference>
<organism evidence="3 4">
    <name type="scientific">candidate division KSB3 bacterium</name>
    <dbReference type="NCBI Taxonomy" id="2044937"/>
    <lineage>
        <taxon>Bacteria</taxon>
        <taxon>candidate division KSB3</taxon>
    </lineage>
</organism>
<dbReference type="PIRSF" id="PIRSF006816">
    <property type="entry name" value="Cyc3_hyd_g"/>
    <property type="match status" value="1"/>
</dbReference>
<keyword evidence="1" id="KW-0411">Iron-sulfur</keyword>
<dbReference type="GO" id="GO:0051537">
    <property type="term" value="F:2 iron, 2 sulfur cluster binding"/>
    <property type="evidence" value="ECO:0007669"/>
    <property type="project" value="UniProtKB-KW"/>
</dbReference>
<dbReference type="GO" id="GO:0050660">
    <property type="term" value="F:flavin adenine dinucleotide binding"/>
    <property type="evidence" value="ECO:0007669"/>
    <property type="project" value="InterPro"/>
</dbReference>
<dbReference type="Pfam" id="PF00175">
    <property type="entry name" value="NAD_binding_1"/>
    <property type="match status" value="1"/>
</dbReference>
<accession>A0A9D5Q7I0</accession>
<dbReference type="GO" id="GO:0006221">
    <property type="term" value="P:pyrimidine nucleotide biosynthetic process"/>
    <property type="evidence" value="ECO:0007669"/>
    <property type="project" value="InterPro"/>
</dbReference>
<dbReference type="InterPro" id="IPR039261">
    <property type="entry name" value="FNR_nucleotide-bd"/>
</dbReference>
<dbReference type="Gene3D" id="3.40.50.80">
    <property type="entry name" value="Nucleotide-binding domain of ferredoxin-NADP reductase (FNR) module"/>
    <property type="match status" value="1"/>
</dbReference>
<dbReference type="SUPFAM" id="SSF52343">
    <property type="entry name" value="Ferredoxin reductase-like, C-terminal NADP-linked domain"/>
    <property type="match status" value="1"/>
</dbReference>
<dbReference type="Pfam" id="PF10418">
    <property type="entry name" value="DHODB_Fe-S_bind"/>
    <property type="match status" value="1"/>
</dbReference>
<dbReference type="EMBL" id="WJJP01000561">
    <property type="protein sequence ID" value="MBD3326322.1"/>
    <property type="molecule type" value="Genomic_DNA"/>
</dbReference>
<feature type="binding site" evidence="1">
    <location>
        <position position="252"/>
    </location>
    <ligand>
        <name>[2Fe-2S] cluster</name>
        <dbReference type="ChEBI" id="CHEBI:190135"/>
    </ligand>
</feature>
<dbReference type="InterPro" id="IPR019480">
    <property type="entry name" value="Dihydroorotate_DH_Fe-S-bd"/>
</dbReference>
<dbReference type="PRINTS" id="PR00406">
    <property type="entry name" value="CYTB5RDTASE"/>
</dbReference>
<dbReference type="InterPro" id="IPR050353">
    <property type="entry name" value="PyrK_electron_transfer"/>
</dbReference>
<name>A0A9D5Q7I0_9BACT</name>